<keyword evidence="1" id="KW-0408">Iron</keyword>
<dbReference type="PANTHER" id="PTHR46482">
    <property type="entry name" value="5'-ADENYLYLSULFATE REDUCTASE 3, CHLOROPLASTIC"/>
    <property type="match status" value="1"/>
</dbReference>
<proteinExistence type="predicted"/>
<evidence type="ECO:0000256" key="2">
    <source>
        <dbReference type="ARBA" id="ARBA00023014"/>
    </source>
</evidence>
<evidence type="ECO:0000313" key="4">
    <source>
        <dbReference type="Proteomes" id="UP001370490"/>
    </source>
</evidence>
<protein>
    <submittedName>
        <fullName evidence="3">Uncharacterized protein</fullName>
    </submittedName>
</protein>
<dbReference type="EMBL" id="JBAMMX010000009">
    <property type="protein sequence ID" value="KAK6933995.1"/>
    <property type="molecule type" value="Genomic_DNA"/>
</dbReference>
<comment type="caution">
    <text evidence="3">The sequence shown here is derived from an EMBL/GenBank/DDBJ whole genome shotgun (WGS) entry which is preliminary data.</text>
</comment>
<evidence type="ECO:0000313" key="3">
    <source>
        <dbReference type="EMBL" id="KAK6933995.1"/>
    </source>
</evidence>
<keyword evidence="4" id="KW-1185">Reference proteome</keyword>
<dbReference type="Proteomes" id="UP001370490">
    <property type="component" value="Unassembled WGS sequence"/>
</dbReference>
<dbReference type="PANTHER" id="PTHR46482:SF9">
    <property type="entry name" value="5'-ADENYLYLSULFATE REDUCTASE 1, CHLOROPLASTIC"/>
    <property type="match status" value="1"/>
</dbReference>
<keyword evidence="2" id="KW-0479">Metal-binding</keyword>
<gene>
    <name evidence="3" type="ORF">RJ641_036889</name>
</gene>
<name>A0AAN8VH65_9MAGN</name>
<reference evidence="3 4" key="1">
    <citation type="submission" date="2023-12" db="EMBL/GenBank/DDBJ databases">
        <title>A high-quality genome assembly for Dillenia turbinata (Dilleniales).</title>
        <authorList>
            <person name="Chanderbali A."/>
        </authorList>
    </citation>
    <scope>NUCLEOTIDE SEQUENCE [LARGE SCALE GENOMIC DNA]</scope>
    <source>
        <strain evidence="3">LSX21</strain>
        <tissue evidence="3">Leaf</tissue>
    </source>
</reference>
<evidence type="ECO:0000256" key="1">
    <source>
        <dbReference type="ARBA" id="ARBA00023004"/>
    </source>
</evidence>
<organism evidence="3 4">
    <name type="scientific">Dillenia turbinata</name>
    <dbReference type="NCBI Taxonomy" id="194707"/>
    <lineage>
        <taxon>Eukaryota</taxon>
        <taxon>Viridiplantae</taxon>
        <taxon>Streptophyta</taxon>
        <taxon>Embryophyta</taxon>
        <taxon>Tracheophyta</taxon>
        <taxon>Spermatophyta</taxon>
        <taxon>Magnoliopsida</taxon>
        <taxon>eudicotyledons</taxon>
        <taxon>Gunneridae</taxon>
        <taxon>Pentapetalae</taxon>
        <taxon>Dilleniales</taxon>
        <taxon>Dilleniaceae</taxon>
        <taxon>Dillenia</taxon>
    </lineage>
</organism>
<sequence length="159" mass="17551">GLPSWRASIPVVQVDPSFEVMDAGEGSLVKWNPMANDEGNFLCKMDVPVNSLHSRGNIKQDDAAQLNCNGNGNGASQANGNAVAAYIFDTKIWFCRLTGTGVKVGKFRAHDDQKAFAWQELQHRGFPIILFFPQHSTRTIKCPQRRGTDSLMAFVNALR</sequence>
<accession>A0AAN8VH65</accession>
<keyword evidence="2" id="KW-0411">Iron-sulfur</keyword>
<dbReference type="AlphaFoldDB" id="A0AAN8VH65"/>
<feature type="non-terminal residue" evidence="3">
    <location>
        <position position="1"/>
    </location>
</feature>
<dbReference type="GO" id="GO:0051536">
    <property type="term" value="F:iron-sulfur cluster binding"/>
    <property type="evidence" value="ECO:0007669"/>
    <property type="project" value="UniProtKB-KW"/>
</dbReference>